<evidence type="ECO:0000313" key="2">
    <source>
        <dbReference type="EMBL" id="GAA0255473.1"/>
    </source>
</evidence>
<dbReference type="EMBL" id="BAAAFO010000003">
    <property type="protein sequence ID" value="GAA0255473.1"/>
    <property type="molecule type" value="Genomic_DNA"/>
</dbReference>
<name>A0ABP3E8E2_9GAMM</name>
<reference evidence="3" key="1">
    <citation type="journal article" date="2019" name="Int. J. Syst. Evol. Microbiol.">
        <title>The Global Catalogue of Microorganisms (GCM) 10K type strain sequencing project: providing services to taxonomists for standard genome sequencing and annotation.</title>
        <authorList>
            <consortium name="The Broad Institute Genomics Platform"/>
            <consortium name="The Broad Institute Genome Sequencing Center for Infectious Disease"/>
            <person name="Wu L."/>
            <person name="Ma J."/>
        </authorList>
    </citation>
    <scope>NUCLEOTIDE SEQUENCE [LARGE SCALE GENOMIC DNA]</scope>
    <source>
        <strain evidence="3">JCM 16242</strain>
    </source>
</reference>
<evidence type="ECO:0000313" key="3">
    <source>
        <dbReference type="Proteomes" id="UP001500657"/>
    </source>
</evidence>
<dbReference type="Proteomes" id="UP001500657">
    <property type="component" value="Unassembled WGS sequence"/>
</dbReference>
<dbReference type="Pfam" id="PF02663">
    <property type="entry name" value="FmdE"/>
    <property type="match status" value="1"/>
</dbReference>
<keyword evidence="3" id="KW-1185">Reference proteome</keyword>
<evidence type="ECO:0000259" key="1">
    <source>
        <dbReference type="Pfam" id="PF02663"/>
    </source>
</evidence>
<gene>
    <name evidence="2" type="ORF">GCM10009126_20790</name>
</gene>
<organism evidence="2 3">
    <name type="scientific">Rhodanobacter caeni</name>
    <dbReference type="NCBI Taxonomy" id="657654"/>
    <lineage>
        <taxon>Bacteria</taxon>
        <taxon>Pseudomonadati</taxon>
        <taxon>Pseudomonadota</taxon>
        <taxon>Gammaproteobacteria</taxon>
        <taxon>Lysobacterales</taxon>
        <taxon>Rhodanobacteraceae</taxon>
        <taxon>Rhodanobacter</taxon>
    </lineage>
</organism>
<dbReference type="SUPFAM" id="SSF143555">
    <property type="entry name" value="FwdE-like"/>
    <property type="match status" value="1"/>
</dbReference>
<dbReference type="RefSeq" id="WP_343882711.1">
    <property type="nucleotide sequence ID" value="NZ_BAAAFO010000003.1"/>
</dbReference>
<dbReference type="InterPro" id="IPR003814">
    <property type="entry name" value="FmdEsu_dom"/>
</dbReference>
<accession>A0ABP3E8E2</accession>
<proteinExistence type="predicted"/>
<dbReference type="Gene3D" id="3.30.1330.130">
    <property type="match status" value="1"/>
</dbReference>
<comment type="caution">
    <text evidence="2">The sequence shown here is derived from an EMBL/GenBank/DDBJ whole genome shotgun (WGS) entry which is preliminary data.</text>
</comment>
<sequence length="204" mass="21606">MNYPAFYDEAPRITMRDPLAALLGAAEDGLMEYGYIDAVRLAGHSCPTVAGAYLMARAALRALYPNEPAERGGVGVRMPAAEDEGVTGVTAQVLTLVTGAAAGNGFHGIGGQFVRRSLLSYGAVKGASAVQFHRRDNGDAVSVELDLGRIPPSPQLRELMGAALSPAATTAQRAAFGHAWQDRVRRLLLDHADDPDVLRLTPLQ</sequence>
<feature type="domain" description="Formylmethanofuran dehydrogenase subunit E" evidence="1">
    <location>
        <begin position="43"/>
        <end position="188"/>
    </location>
</feature>
<protein>
    <recommendedName>
        <fullName evidence="1">Formylmethanofuran dehydrogenase subunit E domain-containing protein</fullName>
    </recommendedName>
</protein>